<dbReference type="EC" id="4.2.1.75" evidence="3 9"/>
<evidence type="ECO:0000313" key="11">
    <source>
        <dbReference type="EMBL" id="GAA5193642.1"/>
    </source>
</evidence>
<dbReference type="InterPro" id="IPR003754">
    <property type="entry name" value="4pyrrol_synth_uPrphyn_synth"/>
</dbReference>
<comment type="similarity">
    <text evidence="2 9">Belongs to the uroporphyrinogen-III synthase family.</text>
</comment>
<evidence type="ECO:0000256" key="3">
    <source>
        <dbReference type="ARBA" id="ARBA00013109"/>
    </source>
</evidence>
<name>A0ABP9SCY7_9MICC</name>
<evidence type="ECO:0000256" key="6">
    <source>
        <dbReference type="ARBA" id="ARBA00037589"/>
    </source>
</evidence>
<keyword evidence="12" id="KW-1185">Reference proteome</keyword>
<protein>
    <recommendedName>
        <fullName evidence="7 9">Uroporphyrinogen-III synthase</fullName>
        <ecNumber evidence="3 9">4.2.1.75</ecNumber>
    </recommendedName>
</protein>
<dbReference type="Proteomes" id="UP001500200">
    <property type="component" value="Unassembled WGS sequence"/>
</dbReference>
<comment type="catalytic activity">
    <reaction evidence="8 9">
        <text>hydroxymethylbilane = uroporphyrinogen III + H2O</text>
        <dbReference type="Rhea" id="RHEA:18965"/>
        <dbReference type="ChEBI" id="CHEBI:15377"/>
        <dbReference type="ChEBI" id="CHEBI:57308"/>
        <dbReference type="ChEBI" id="CHEBI:57845"/>
        <dbReference type="EC" id="4.2.1.75"/>
    </reaction>
</comment>
<dbReference type="RefSeq" id="WP_345449104.1">
    <property type="nucleotide sequence ID" value="NZ_BAABKK010000011.1"/>
</dbReference>
<comment type="pathway">
    <text evidence="1 9">Porphyrin-containing compound metabolism; protoporphyrin-IX biosynthesis; coproporphyrinogen-III from 5-aminolevulinate: step 3/4.</text>
</comment>
<dbReference type="InterPro" id="IPR036108">
    <property type="entry name" value="4pyrrol_syn_uPrphyn_synt_sf"/>
</dbReference>
<sequence length="297" mass="30633">MGRHSAVKSGEARVLEGARVLVTRSPDRAAPLVSALREAGAEPLLLPLIDFERARDQHSLEVALDALLAGAYGWLVVSSITTVRALKEKASERRVELKDLIPDSVRIATIGPSSRRVLEAEGIPVDLAPEDVQSAAGLVAVWPTGPANVLLPQADIADAMLAEGIEAKGAAVQSVTAYHTVDYPAAPERRLTAALVAANGWKTGAGSGAPELTPEAAKAELSGGRLHAVVAASPSAARRIHASLGPLQDCRFIAIGRSTAAEAAALGIPVAATAKEPTPDGIVTALRTVFATEGNES</sequence>
<organism evidence="11 12">
    <name type="scientific">Arthrobacter gyeryongensis</name>
    <dbReference type="NCBI Taxonomy" id="1650592"/>
    <lineage>
        <taxon>Bacteria</taxon>
        <taxon>Bacillati</taxon>
        <taxon>Actinomycetota</taxon>
        <taxon>Actinomycetes</taxon>
        <taxon>Micrococcales</taxon>
        <taxon>Micrococcaceae</taxon>
        <taxon>Arthrobacter</taxon>
    </lineage>
</organism>
<reference evidence="12" key="1">
    <citation type="journal article" date="2019" name="Int. J. Syst. Evol. Microbiol.">
        <title>The Global Catalogue of Microorganisms (GCM) 10K type strain sequencing project: providing services to taxonomists for standard genome sequencing and annotation.</title>
        <authorList>
            <consortium name="The Broad Institute Genomics Platform"/>
            <consortium name="The Broad Institute Genome Sequencing Center for Infectious Disease"/>
            <person name="Wu L."/>
            <person name="Ma J."/>
        </authorList>
    </citation>
    <scope>NUCLEOTIDE SEQUENCE [LARGE SCALE GENOMIC DNA]</scope>
    <source>
        <strain evidence="12">JCM 18514</strain>
    </source>
</reference>
<evidence type="ECO:0000256" key="5">
    <source>
        <dbReference type="ARBA" id="ARBA00023244"/>
    </source>
</evidence>
<dbReference type="PANTHER" id="PTHR38042:SF1">
    <property type="entry name" value="UROPORPHYRINOGEN-III SYNTHASE, CHLOROPLASTIC"/>
    <property type="match status" value="1"/>
</dbReference>
<evidence type="ECO:0000313" key="12">
    <source>
        <dbReference type="Proteomes" id="UP001500200"/>
    </source>
</evidence>
<dbReference type="EMBL" id="BAABKK010000011">
    <property type="protein sequence ID" value="GAA5193642.1"/>
    <property type="molecule type" value="Genomic_DNA"/>
</dbReference>
<dbReference type="Gene3D" id="3.40.50.10090">
    <property type="match status" value="2"/>
</dbReference>
<evidence type="ECO:0000256" key="7">
    <source>
        <dbReference type="ARBA" id="ARBA00040167"/>
    </source>
</evidence>
<gene>
    <name evidence="11" type="ORF">GCM10023346_19060</name>
</gene>
<keyword evidence="4 9" id="KW-0456">Lyase</keyword>
<dbReference type="PANTHER" id="PTHR38042">
    <property type="entry name" value="UROPORPHYRINOGEN-III SYNTHASE, CHLOROPLASTIC"/>
    <property type="match status" value="1"/>
</dbReference>
<evidence type="ECO:0000256" key="8">
    <source>
        <dbReference type="ARBA" id="ARBA00048617"/>
    </source>
</evidence>
<dbReference type="CDD" id="cd06578">
    <property type="entry name" value="HemD"/>
    <property type="match status" value="1"/>
</dbReference>
<accession>A0ABP9SCY7</accession>
<evidence type="ECO:0000256" key="9">
    <source>
        <dbReference type="RuleBase" id="RU366031"/>
    </source>
</evidence>
<dbReference type="SUPFAM" id="SSF69618">
    <property type="entry name" value="HemD-like"/>
    <property type="match status" value="1"/>
</dbReference>
<comment type="caution">
    <text evidence="11">The sequence shown here is derived from an EMBL/GenBank/DDBJ whole genome shotgun (WGS) entry which is preliminary data.</text>
</comment>
<keyword evidence="5 9" id="KW-0627">Porphyrin biosynthesis</keyword>
<evidence type="ECO:0000256" key="4">
    <source>
        <dbReference type="ARBA" id="ARBA00023239"/>
    </source>
</evidence>
<dbReference type="Pfam" id="PF02602">
    <property type="entry name" value="HEM4"/>
    <property type="match status" value="1"/>
</dbReference>
<evidence type="ECO:0000256" key="1">
    <source>
        <dbReference type="ARBA" id="ARBA00004772"/>
    </source>
</evidence>
<dbReference type="InterPro" id="IPR039793">
    <property type="entry name" value="UROS/Hem4"/>
</dbReference>
<feature type="domain" description="Tetrapyrrole biosynthesis uroporphyrinogen III synthase" evidence="10">
    <location>
        <begin position="32"/>
        <end position="283"/>
    </location>
</feature>
<proteinExistence type="inferred from homology"/>
<comment type="function">
    <text evidence="6 9">Catalyzes cyclization of the linear tetrapyrrole, hydroxymethylbilane, to the macrocyclic uroporphyrinogen III.</text>
</comment>
<evidence type="ECO:0000256" key="2">
    <source>
        <dbReference type="ARBA" id="ARBA00008133"/>
    </source>
</evidence>
<evidence type="ECO:0000259" key="10">
    <source>
        <dbReference type="Pfam" id="PF02602"/>
    </source>
</evidence>